<keyword evidence="6" id="KW-0521">NADP</keyword>
<evidence type="ECO:0000256" key="6">
    <source>
        <dbReference type="ARBA" id="ARBA00022857"/>
    </source>
</evidence>
<name>F2U316_SALR5</name>
<keyword evidence="7" id="KW-0560">Oxidoreductase</keyword>
<dbReference type="RefSeq" id="XP_004996193.1">
    <property type="nucleotide sequence ID" value="XM_004996136.1"/>
</dbReference>
<organism evidence="9">
    <name type="scientific">Salpingoeca rosetta (strain ATCC 50818 / BSB-021)</name>
    <dbReference type="NCBI Taxonomy" id="946362"/>
    <lineage>
        <taxon>Eukaryota</taxon>
        <taxon>Choanoflagellata</taxon>
        <taxon>Craspedida</taxon>
        <taxon>Salpingoecidae</taxon>
        <taxon>Salpingoeca</taxon>
    </lineage>
</organism>
<sequence length="280" mass="30165">MMTHQSIPPIPNKAAVMKVCVVVTGASRGFGRAVAETLCEGWHTAGHAVDAIITARSTASLKSVQEQLKPHTTRVVALGGDLGNAQDVKTLTQRLLEETSASDYDRLVVVNNAGTLGDISKHVADYDSLDEMHQFMMTNITSEFFITSSFMKAAKASNKHVRIVNVSSLLAVQAHGGFALYCASRAARDMYTAVAAKEAAGTGTVLLSYAPGPLDTDMQADIRERLANDELRAAFADMKAKGTLVTPASSASKLFELLESDDYESGAHIDYYDKEYPKRT</sequence>
<dbReference type="AlphaFoldDB" id="F2U316"/>
<dbReference type="GO" id="GO:0005737">
    <property type="term" value="C:cytoplasm"/>
    <property type="evidence" value="ECO:0007669"/>
    <property type="project" value="UniProtKB-SubCell"/>
</dbReference>
<comment type="subcellular location">
    <subcellularLocation>
        <location evidence="1">Cytoplasm</location>
    </subcellularLocation>
</comment>
<proteinExistence type="inferred from homology"/>
<dbReference type="InterPro" id="IPR006393">
    <property type="entry name" value="Sepiapterin_red"/>
</dbReference>
<dbReference type="FunCoup" id="F2U316">
    <property type="interactions" value="426"/>
</dbReference>
<dbReference type="OMA" id="FKGWTLY"/>
<reference evidence="8" key="1">
    <citation type="submission" date="2009-08" db="EMBL/GenBank/DDBJ databases">
        <title>Annotation of Salpingoeca rosetta.</title>
        <authorList>
            <consortium name="The Broad Institute Genome Sequencing Platform"/>
            <person name="Russ C."/>
            <person name="Cuomo C."/>
            <person name="Burger G."/>
            <person name="Gray M.W."/>
            <person name="Holland P.W.H."/>
            <person name="King N."/>
            <person name="Lang F.B.F."/>
            <person name="Roger A.J."/>
            <person name="Ruiz-Trillo I."/>
            <person name="Young S.K."/>
            <person name="Zeng Q."/>
            <person name="Gargeya S."/>
            <person name="Alvarado L."/>
            <person name="Berlin A."/>
            <person name="Chapman S.B."/>
            <person name="Chen Z."/>
            <person name="Freedman E."/>
            <person name="Gellesch M."/>
            <person name="Goldberg J."/>
            <person name="Griggs A."/>
            <person name="Gujja S."/>
            <person name="Heilman E."/>
            <person name="Heiman D."/>
            <person name="Howarth C."/>
            <person name="Mehta T."/>
            <person name="Neiman D."/>
            <person name="Pearson M."/>
            <person name="Roberts A."/>
            <person name="Saif S."/>
            <person name="Shea T."/>
            <person name="Shenoy N."/>
            <person name="Sisk P."/>
            <person name="Stolte C."/>
            <person name="Sykes S."/>
            <person name="White J."/>
            <person name="Yandava C."/>
            <person name="Haas B."/>
            <person name="Nusbaum C."/>
            <person name="Birren B."/>
        </authorList>
    </citation>
    <scope>NUCLEOTIDE SEQUENCE [LARGE SCALE GENOMIC DNA]</scope>
    <source>
        <strain evidence="8">ATCC 50818</strain>
    </source>
</reference>
<comment type="similarity">
    <text evidence="2">Belongs to the sepiapterin reductase family.</text>
</comment>
<dbReference type="InterPro" id="IPR002347">
    <property type="entry name" value="SDR_fam"/>
</dbReference>
<dbReference type="eggNOG" id="KOG1204">
    <property type="taxonomic scope" value="Eukaryota"/>
</dbReference>
<dbReference type="InterPro" id="IPR036291">
    <property type="entry name" value="NAD(P)-bd_dom_sf"/>
</dbReference>
<dbReference type="GeneID" id="16076780"/>
<dbReference type="Gene3D" id="3.40.50.720">
    <property type="entry name" value="NAD(P)-binding Rossmann-like Domain"/>
    <property type="match status" value="1"/>
</dbReference>
<dbReference type="PRINTS" id="PR00081">
    <property type="entry name" value="GDHRDH"/>
</dbReference>
<dbReference type="CDD" id="cd05367">
    <property type="entry name" value="SPR-like_SDR_c"/>
    <property type="match status" value="1"/>
</dbReference>
<evidence type="ECO:0000256" key="4">
    <source>
        <dbReference type="ARBA" id="ARBA00019170"/>
    </source>
</evidence>
<evidence type="ECO:0000256" key="2">
    <source>
        <dbReference type="ARBA" id="ARBA00010483"/>
    </source>
</evidence>
<dbReference type="Proteomes" id="UP000007799">
    <property type="component" value="Unassembled WGS sequence"/>
</dbReference>
<evidence type="ECO:0000313" key="8">
    <source>
        <dbReference type="EMBL" id="EGD82010.1"/>
    </source>
</evidence>
<dbReference type="Pfam" id="PF00106">
    <property type="entry name" value="adh_short"/>
    <property type="match status" value="1"/>
</dbReference>
<dbReference type="PANTHER" id="PTHR44085">
    <property type="entry name" value="SEPIAPTERIN REDUCTASE"/>
    <property type="match status" value="1"/>
</dbReference>
<dbReference type="NCBIfam" id="TIGR01500">
    <property type="entry name" value="sepiapter_red"/>
    <property type="match status" value="1"/>
</dbReference>
<accession>F2U316</accession>
<evidence type="ECO:0000256" key="1">
    <source>
        <dbReference type="ARBA" id="ARBA00004496"/>
    </source>
</evidence>
<dbReference type="EC" id="1.1.1.153" evidence="3"/>
<gene>
    <name evidence="8" type="ORF">PTSG_02696</name>
</gene>
<protein>
    <recommendedName>
        <fullName evidence="4">Sepiapterin reductase</fullName>
        <ecNumber evidence="3">1.1.1.153</ecNumber>
    </recommendedName>
</protein>
<dbReference type="InParanoid" id="F2U316"/>
<dbReference type="SUPFAM" id="SSF51735">
    <property type="entry name" value="NAD(P)-binding Rossmann-fold domains"/>
    <property type="match status" value="1"/>
</dbReference>
<dbReference type="GO" id="GO:0006729">
    <property type="term" value="P:tetrahydrobiopterin biosynthetic process"/>
    <property type="evidence" value="ECO:0007669"/>
    <property type="project" value="InterPro"/>
</dbReference>
<keyword evidence="9" id="KW-1185">Reference proteome</keyword>
<dbReference type="GO" id="GO:0004757">
    <property type="term" value="F:sepiapterin reductase (NADP+) activity"/>
    <property type="evidence" value="ECO:0007669"/>
    <property type="project" value="UniProtKB-EC"/>
</dbReference>
<evidence type="ECO:0000256" key="5">
    <source>
        <dbReference type="ARBA" id="ARBA00022490"/>
    </source>
</evidence>
<dbReference type="EMBL" id="GL832960">
    <property type="protein sequence ID" value="EGD82010.1"/>
    <property type="molecule type" value="Genomic_DNA"/>
</dbReference>
<dbReference type="InterPro" id="IPR051721">
    <property type="entry name" value="Biopterin_syn/organic_redct"/>
</dbReference>
<dbReference type="PANTHER" id="PTHR44085:SF2">
    <property type="entry name" value="SEPIAPTERIN REDUCTASE"/>
    <property type="match status" value="1"/>
</dbReference>
<keyword evidence="5" id="KW-0963">Cytoplasm</keyword>
<dbReference type="KEGG" id="sre:PTSG_02696"/>
<evidence type="ECO:0000256" key="3">
    <source>
        <dbReference type="ARBA" id="ARBA00013075"/>
    </source>
</evidence>
<dbReference type="STRING" id="946362.F2U316"/>
<evidence type="ECO:0000256" key="7">
    <source>
        <dbReference type="ARBA" id="ARBA00023002"/>
    </source>
</evidence>
<evidence type="ECO:0000313" key="9">
    <source>
        <dbReference type="Proteomes" id="UP000007799"/>
    </source>
</evidence>
<dbReference type="OrthoDB" id="153074at2759"/>